<evidence type="ECO:0000313" key="3">
    <source>
        <dbReference type="Proteomes" id="UP000575241"/>
    </source>
</evidence>
<name>A0A7W7NRD0_9SPHN</name>
<dbReference type="InterPro" id="IPR009739">
    <property type="entry name" value="LprI-like_N"/>
</dbReference>
<reference evidence="2 3" key="1">
    <citation type="submission" date="2020-08" db="EMBL/GenBank/DDBJ databases">
        <title>Functional genomics of gut bacteria from endangered species of beetles.</title>
        <authorList>
            <person name="Carlos-Shanley C."/>
        </authorList>
    </citation>
    <scope>NUCLEOTIDE SEQUENCE [LARGE SCALE GENOMIC DNA]</scope>
    <source>
        <strain evidence="2 3">S00224</strain>
    </source>
</reference>
<proteinExistence type="predicted"/>
<accession>A0A7W7NRD0</accession>
<sequence length="151" mass="16646">MILTAIFFAQAVASGPDCGKAVGIIAQDQCRLAESLKVRGVDCETQRTQSEMNICSYRDFLSADIAMNQAWSRAAGFAKRGATEVLGDPKEHGRLLVAQRAWITFRDAHCAATTGPREIGGSMWPLMHNGCLTELTQERTKQLREYVEPNN</sequence>
<comment type="caution">
    <text evidence="2">The sequence shown here is derived from an EMBL/GenBank/DDBJ whole genome shotgun (WGS) entry which is preliminary data.</text>
</comment>
<protein>
    <submittedName>
        <fullName evidence="2">Uncharacterized protein YecT (DUF1311 family)</fullName>
    </submittedName>
</protein>
<dbReference type="Proteomes" id="UP000575241">
    <property type="component" value="Unassembled WGS sequence"/>
</dbReference>
<dbReference type="Gene3D" id="1.20.1270.180">
    <property type="match status" value="1"/>
</dbReference>
<evidence type="ECO:0000259" key="1">
    <source>
        <dbReference type="Pfam" id="PF07007"/>
    </source>
</evidence>
<gene>
    <name evidence="2" type="ORF">HNP52_002189</name>
</gene>
<organism evidence="2 3">
    <name type="scientific">Sphingomonas kyeonggiensis</name>
    <dbReference type="NCBI Taxonomy" id="1268553"/>
    <lineage>
        <taxon>Bacteria</taxon>
        <taxon>Pseudomonadati</taxon>
        <taxon>Pseudomonadota</taxon>
        <taxon>Alphaproteobacteria</taxon>
        <taxon>Sphingomonadales</taxon>
        <taxon>Sphingomonadaceae</taxon>
        <taxon>Sphingomonas</taxon>
    </lineage>
</organism>
<evidence type="ECO:0000313" key="2">
    <source>
        <dbReference type="EMBL" id="MBB4839120.1"/>
    </source>
</evidence>
<keyword evidence="3" id="KW-1185">Reference proteome</keyword>
<dbReference type="AlphaFoldDB" id="A0A7W7NRD0"/>
<dbReference type="Pfam" id="PF07007">
    <property type="entry name" value="LprI"/>
    <property type="match status" value="1"/>
</dbReference>
<dbReference type="RefSeq" id="WP_311768444.1">
    <property type="nucleotide sequence ID" value="NZ_JACHLN010000002.1"/>
</dbReference>
<feature type="domain" description="Lysozyme inhibitor LprI-like N-terminal" evidence="1">
    <location>
        <begin position="45"/>
        <end position="143"/>
    </location>
</feature>
<dbReference type="EMBL" id="JACHLN010000002">
    <property type="protein sequence ID" value="MBB4839120.1"/>
    <property type="molecule type" value="Genomic_DNA"/>
</dbReference>